<keyword evidence="3" id="KW-1185">Reference proteome</keyword>
<gene>
    <name evidence="2" type="ORF">KC19_VG278200</name>
</gene>
<feature type="transmembrane region" description="Helical" evidence="1">
    <location>
        <begin position="12"/>
        <end position="32"/>
    </location>
</feature>
<protein>
    <submittedName>
        <fullName evidence="2">Uncharacterized protein</fullName>
    </submittedName>
</protein>
<dbReference type="Proteomes" id="UP000822688">
    <property type="component" value="Chromosome V"/>
</dbReference>
<name>A0A8T0HUB0_CERPU</name>
<evidence type="ECO:0000256" key="1">
    <source>
        <dbReference type="SAM" id="Phobius"/>
    </source>
</evidence>
<organism evidence="2 3">
    <name type="scientific">Ceratodon purpureus</name>
    <name type="common">Fire moss</name>
    <name type="synonym">Dicranum purpureum</name>
    <dbReference type="NCBI Taxonomy" id="3225"/>
    <lineage>
        <taxon>Eukaryota</taxon>
        <taxon>Viridiplantae</taxon>
        <taxon>Streptophyta</taxon>
        <taxon>Embryophyta</taxon>
        <taxon>Bryophyta</taxon>
        <taxon>Bryophytina</taxon>
        <taxon>Bryopsida</taxon>
        <taxon>Dicranidae</taxon>
        <taxon>Pseudoditrichales</taxon>
        <taxon>Ditrichaceae</taxon>
        <taxon>Ceratodon</taxon>
    </lineage>
</organism>
<keyword evidence="1" id="KW-0472">Membrane</keyword>
<keyword evidence="1" id="KW-1133">Transmembrane helix</keyword>
<evidence type="ECO:0000313" key="2">
    <source>
        <dbReference type="EMBL" id="KAG0574632.1"/>
    </source>
</evidence>
<keyword evidence="1" id="KW-0812">Transmembrane</keyword>
<dbReference type="AlphaFoldDB" id="A0A8T0HUB0"/>
<reference evidence="2" key="1">
    <citation type="submission" date="2020-06" db="EMBL/GenBank/DDBJ databases">
        <title>WGS assembly of Ceratodon purpureus strain R40.</title>
        <authorList>
            <person name="Carey S.B."/>
            <person name="Jenkins J."/>
            <person name="Shu S."/>
            <person name="Lovell J.T."/>
            <person name="Sreedasyam A."/>
            <person name="Maumus F."/>
            <person name="Tiley G.P."/>
            <person name="Fernandez-Pozo N."/>
            <person name="Barry K."/>
            <person name="Chen C."/>
            <person name="Wang M."/>
            <person name="Lipzen A."/>
            <person name="Daum C."/>
            <person name="Saski C.A."/>
            <person name="Payton A.C."/>
            <person name="Mcbreen J.C."/>
            <person name="Conrad R.E."/>
            <person name="Kollar L.M."/>
            <person name="Olsson S."/>
            <person name="Huttunen S."/>
            <person name="Landis J.B."/>
            <person name="Wickett N.J."/>
            <person name="Johnson M.G."/>
            <person name="Rensing S.A."/>
            <person name="Grimwood J."/>
            <person name="Schmutz J."/>
            <person name="Mcdaniel S.F."/>
        </authorList>
    </citation>
    <scope>NUCLEOTIDE SEQUENCE</scope>
    <source>
        <strain evidence="2">R40</strain>
    </source>
</reference>
<dbReference type="EMBL" id="CM026426">
    <property type="protein sequence ID" value="KAG0574632.1"/>
    <property type="molecule type" value="Genomic_DNA"/>
</dbReference>
<comment type="caution">
    <text evidence="2">The sequence shown here is derived from an EMBL/GenBank/DDBJ whole genome shotgun (WGS) entry which is preliminary data.</text>
</comment>
<accession>A0A8T0HUB0</accession>
<sequence>MLNFWSGHNASLVFGCLHFTVNVLSCMTANLFPAKYSKFGVTCFDIAQIIILKHSRKLLLFDIFDLERTHLDF</sequence>
<evidence type="ECO:0000313" key="3">
    <source>
        <dbReference type="Proteomes" id="UP000822688"/>
    </source>
</evidence>
<proteinExistence type="predicted"/>